<proteinExistence type="predicted"/>
<dbReference type="InterPro" id="IPR021467">
    <property type="entry name" value="DUF3119"/>
</dbReference>
<sequence length="130" mass="15135">MNINQTPSKISETIELTPNFRIPIIIIISAFPLIIIQPIIGGVVGLFGIFLTIQTTQIKLKFAPDTLEVYRGEKMIRTFPYAEWENWEIYWQPIPILFYFKEVKSIHFLPIIFDAKTLRDCLEQCFPKGT</sequence>
<dbReference type="PANTHER" id="PTHR35550">
    <property type="match status" value="1"/>
</dbReference>
<keyword evidence="1" id="KW-0472">Membrane</keyword>
<evidence type="ECO:0000313" key="2">
    <source>
        <dbReference type="EMBL" id="MBE9223506.1"/>
    </source>
</evidence>
<comment type="caution">
    <text evidence="2">The sequence shown here is derived from an EMBL/GenBank/DDBJ whole genome shotgun (WGS) entry which is preliminary data.</text>
</comment>
<name>A0ABR9V8N9_9CHRO</name>
<dbReference type="EMBL" id="JADEWC010000034">
    <property type="protein sequence ID" value="MBE9223506.1"/>
    <property type="molecule type" value="Genomic_DNA"/>
</dbReference>
<feature type="transmembrane region" description="Helical" evidence="1">
    <location>
        <begin position="20"/>
        <end position="53"/>
    </location>
</feature>
<dbReference type="RefSeq" id="WP_193801742.1">
    <property type="nucleotide sequence ID" value="NZ_JADEWC010000034.1"/>
</dbReference>
<reference evidence="2 3" key="1">
    <citation type="submission" date="2020-10" db="EMBL/GenBank/DDBJ databases">
        <authorList>
            <person name="Castelo-Branco R."/>
            <person name="Eusebio N."/>
            <person name="Adriana R."/>
            <person name="Vieira A."/>
            <person name="Brugerolle De Fraissinette N."/>
            <person name="Rezende De Castro R."/>
            <person name="Schneider M.P."/>
            <person name="Vasconcelos V."/>
            <person name="Leao P.N."/>
        </authorList>
    </citation>
    <scope>NUCLEOTIDE SEQUENCE [LARGE SCALE GENOMIC DNA]</scope>
    <source>
        <strain evidence="2 3">LEGE 03274</strain>
    </source>
</reference>
<accession>A0ABR9V8N9</accession>
<keyword evidence="3" id="KW-1185">Reference proteome</keyword>
<keyword evidence="1" id="KW-1133">Transmembrane helix</keyword>
<dbReference type="Pfam" id="PF11317">
    <property type="entry name" value="DUF3119"/>
    <property type="match status" value="1"/>
</dbReference>
<gene>
    <name evidence="2" type="ORF">IQ215_12445</name>
</gene>
<dbReference type="Proteomes" id="UP000654604">
    <property type="component" value="Unassembled WGS sequence"/>
</dbReference>
<organism evidence="2 3">
    <name type="scientific">Cyanobacterium stanieri LEGE 03274</name>
    <dbReference type="NCBI Taxonomy" id="1828756"/>
    <lineage>
        <taxon>Bacteria</taxon>
        <taxon>Bacillati</taxon>
        <taxon>Cyanobacteriota</taxon>
        <taxon>Cyanophyceae</taxon>
        <taxon>Oscillatoriophycideae</taxon>
        <taxon>Chroococcales</taxon>
        <taxon>Geminocystaceae</taxon>
        <taxon>Cyanobacterium</taxon>
    </lineage>
</organism>
<dbReference type="PANTHER" id="PTHR35550:SF2">
    <property type="entry name" value="OS05G0401200 PROTEIN"/>
    <property type="match status" value="1"/>
</dbReference>
<keyword evidence="1" id="KW-0812">Transmembrane</keyword>
<protein>
    <submittedName>
        <fullName evidence="2">DUF3119 family protein</fullName>
    </submittedName>
</protein>
<evidence type="ECO:0000313" key="3">
    <source>
        <dbReference type="Proteomes" id="UP000654604"/>
    </source>
</evidence>
<evidence type="ECO:0000256" key="1">
    <source>
        <dbReference type="SAM" id="Phobius"/>
    </source>
</evidence>